<reference evidence="3 4" key="1">
    <citation type="submission" date="2015-06" db="EMBL/GenBank/DDBJ databases">
        <authorList>
            <person name="Ju K.-S."/>
            <person name="Doroghazi J.R."/>
            <person name="Metcalf W.W."/>
        </authorList>
    </citation>
    <scope>NUCLEOTIDE SEQUENCE [LARGE SCALE GENOMIC DNA]</scope>
    <source>
        <strain evidence="3 4">NRRL 3414</strain>
    </source>
</reference>
<sequence>MAGQFRVTEDELTKLSGDINTVNGQLQGEIRRLNGVIDQIAGGWKGQAAQSYRQLQDRWNQDAKRMSDILNDIKEAVDSTRSNYSASEEQQNAEISKIMSDFG</sequence>
<proteinExistence type="inferred from homology"/>
<dbReference type="RefSeq" id="WP_048584643.1">
    <property type="nucleotide sequence ID" value="NZ_LFNT01000046.1"/>
</dbReference>
<feature type="region of interest" description="Disordered" evidence="2">
    <location>
        <begin position="80"/>
        <end position="103"/>
    </location>
</feature>
<evidence type="ECO:0000313" key="3">
    <source>
        <dbReference type="EMBL" id="KMS70640.1"/>
    </source>
</evidence>
<feature type="compositionally biased region" description="Polar residues" evidence="2">
    <location>
        <begin position="80"/>
        <end position="94"/>
    </location>
</feature>
<dbReference type="AlphaFoldDB" id="A0A0J8BYT9"/>
<dbReference type="OrthoDB" id="3253863at2"/>
<name>A0A0J8BYT9_STRVR</name>
<dbReference type="InterPro" id="IPR036689">
    <property type="entry name" value="ESAT-6-like_sf"/>
</dbReference>
<accession>A0A0J8BYT9</accession>
<dbReference type="PATRIC" id="fig|1938.3.peg.5818"/>
<evidence type="ECO:0000313" key="4">
    <source>
        <dbReference type="Proteomes" id="UP000037432"/>
    </source>
</evidence>
<evidence type="ECO:0000256" key="1">
    <source>
        <dbReference type="RuleBase" id="RU362001"/>
    </source>
</evidence>
<evidence type="ECO:0000256" key="2">
    <source>
        <dbReference type="SAM" id="MobiDB-lite"/>
    </source>
</evidence>
<dbReference type="NCBIfam" id="TIGR03930">
    <property type="entry name" value="WXG100_ESAT6"/>
    <property type="match status" value="1"/>
</dbReference>
<dbReference type="SUPFAM" id="SSF140453">
    <property type="entry name" value="EsxAB dimer-like"/>
    <property type="match status" value="1"/>
</dbReference>
<gene>
    <name evidence="3" type="ORF">ACM01_30640</name>
</gene>
<comment type="similarity">
    <text evidence="1">Belongs to the WXG100 family.</text>
</comment>
<dbReference type="EMBL" id="LFNT01000046">
    <property type="protein sequence ID" value="KMS70640.1"/>
    <property type="molecule type" value="Genomic_DNA"/>
</dbReference>
<dbReference type="Pfam" id="PF06013">
    <property type="entry name" value="WXG100"/>
    <property type="match status" value="1"/>
</dbReference>
<comment type="caution">
    <text evidence="3">The sequence shown here is derived from an EMBL/GenBank/DDBJ whole genome shotgun (WGS) entry which is preliminary data.</text>
</comment>
<dbReference type="Gene3D" id="1.10.287.1060">
    <property type="entry name" value="ESAT-6-like"/>
    <property type="match status" value="1"/>
</dbReference>
<dbReference type="InterPro" id="IPR010310">
    <property type="entry name" value="T7SS_ESAT-6-like"/>
</dbReference>
<protein>
    <recommendedName>
        <fullName evidence="1">ESAT-6-like protein</fullName>
    </recommendedName>
</protein>
<dbReference type="Proteomes" id="UP000037432">
    <property type="component" value="Unassembled WGS sequence"/>
</dbReference>
<organism evidence="3 4">
    <name type="scientific">Streptomyces viridochromogenes</name>
    <dbReference type="NCBI Taxonomy" id="1938"/>
    <lineage>
        <taxon>Bacteria</taxon>
        <taxon>Bacillati</taxon>
        <taxon>Actinomycetota</taxon>
        <taxon>Actinomycetes</taxon>
        <taxon>Kitasatosporales</taxon>
        <taxon>Streptomycetaceae</taxon>
        <taxon>Streptomyces</taxon>
    </lineage>
</organism>